<keyword evidence="7" id="KW-0788">Thiol protease</keyword>
<evidence type="ECO:0000256" key="3">
    <source>
        <dbReference type="ARBA" id="ARBA00022448"/>
    </source>
</evidence>
<dbReference type="GO" id="GO:0019786">
    <property type="term" value="F:protein-phosphatidylethanolamide deconjugating activity"/>
    <property type="evidence" value="ECO:0007669"/>
    <property type="project" value="InterPro"/>
</dbReference>
<proteinExistence type="inferred from homology"/>
<reference evidence="14 15" key="1">
    <citation type="submission" date="2020-11" db="EMBL/GenBank/DDBJ databases">
        <authorList>
            <person name="Wallbank WR R."/>
            <person name="Pardo Diaz C."/>
            <person name="Kozak K."/>
            <person name="Martin S."/>
            <person name="Jiggins C."/>
            <person name="Moest M."/>
            <person name="Warren A I."/>
            <person name="Generalovic N T."/>
            <person name="Byers J.R.P. K."/>
            <person name="Montejo-Kovacevich G."/>
            <person name="Yen C E."/>
        </authorList>
    </citation>
    <scope>NUCLEOTIDE SEQUENCE [LARGE SCALE GENOMIC DNA]</scope>
</reference>
<organism evidence="14 15">
    <name type="scientific">Hermetia illucens</name>
    <name type="common">Black soldier fly</name>
    <dbReference type="NCBI Taxonomy" id="343691"/>
    <lineage>
        <taxon>Eukaryota</taxon>
        <taxon>Metazoa</taxon>
        <taxon>Ecdysozoa</taxon>
        <taxon>Arthropoda</taxon>
        <taxon>Hexapoda</taxon>
        <taxon>Insecta</taxon>
        <taxon>Pterygota</taxon>
        <taxon>Neoptera</taxon>
        <taxon>Endopterygota</taxon>
        <taxon>Diptera</taxon>
        <taxon>Brachycera</taxon>
        <taxon>Stratiomyomorpha</taxon>
        <taxon>Stratiomyidae</taxon>
        <taxon>Hermetiinae</taxon>
        <taxon>Hermetia</taxon>
    </lineage>
</organism>
<keyword evidence="6 11" id="KW-0378">Hydrolase</keyword>
<dbReference type="PANTHER" id="PTHR22624">
    <property type="entry name" value="CYSTEINE PROTEASE ATG4"/>
    <property type="match status" value="1"/>
</dbReference>
<dbReference type="FunCoup" id="A0A7R8YZA3">
    <property type="interactions" value="573"/>
</dbReference>
<dbReference type="InterPro" id="IPR005078">
    <property type="entry name" value="Peptidase_C54"/>
</dbReference>
<keyword evidence="4 11" id="KW-0963">Cytoplasm</keyword>
<evidence type="ECO:0000313" key="15">
    <source>
        <dbReference type="Proteomes" id="UP000594454"/>
    </source>
</evidence>
<feature type="region of interest" description="Disordered" evidence="12">
    <location>
        <begin position="13"/>
        <end position="48"/>
    </location>
</feature>
<evidence type="ECO:0000313" key="14">
    <source>
        <dbReference type="EMBL" id="CAD7091024.1"/>
    </source>
</evidence>
<feature type="compositionally biased region" description="Basic and acidic residues" evidence="12">
    <location>
        <begin position="23"/>
        <end position="34"/>
    </location>
</feature>
<dbReference type="EMBL" id="LR899013">
    <property type="protein sequence ID" value="CAD7091024.1"/>
    <property type="molecule type" value="Genomic_DNA"/>
</dbReference>
<gene>
    <name evidence="14" type="ORF">HERILL_LOCUS13473</name>
</gene>
<dbReference type="GO" id="GO:0000423">
    <property type="term" value="P:mitophagy"/>
    <property type="evidence" value="ECO:0007669"/>
    <property type="project" value="TreeGrafter"/>
</dbReference>
<evidence type="ECO:0000256" key="11">
    <source>
        <dbReference type="RuleBase" id="RU363115"/>
    </source>
</evidence>
<keyword evidence="3" id="KW-0813">Transport</keyword>
<evidence type="ECO:0000256" key="9">
    <source>
        <dbReference type="ARBA" id="ARBA00023006"/>
    </source>
</evidence>
<dbReference type="InterPro" id="IPR046792">
    <property type="entry name" value="Peptidase_C54_cat"/>
</dbReference>
<dbReference type="GO" id="GO:0000045">
    <property type="term" value="P:autophagosome assembly"/>
    <property type="evidence" value="ECO:0007669"/>
    <property type="project" value="TreeGrafter"/>
</dbReference>
<evidence type="ECO:0000259" key="13">
    <source>
        <dbReference type="Pfam" id="PF03416"/>
    </source>
</evidence>
<dbReference type="InParanoid" id="A0A7R8YZA3"/>
<protein>
    <recommendedName>
        <fullName evidence="11">Cysteine protease</fullName>
        <ecNumber evidence="11">3.4.22.-</ecNumber>
    </recommendedName>
</protein>
<evidence type="ECO:0000256" key="8">
    <source>
        <dbReference type="ARBA" id="ARBA00022927"/>
    </source>
</evidence>
<keyword evidence="15" id="KW-1185">Reference proteome</keyword>
<comment type="function">
    <text evidence="11">Cysteine protease that plays a key role in autophagy by mediating both proteolytic activation and delipidation of ATG8 family proteins.</text>
</comment>
<dbReference type="GO" id="GO:0035973">
    <property type="term" value="P:aggrephagy"/>
    <property type="evidence" value="ECO:0007669"/>
    <property type="project" value="TreeGrafter"/>
</dbReference>
<dbReference type="SUPFAM" id="SSF54001">
    <property type="entry name" value="Cysteine proteinases"/>
    <property type="match status" value="1"/>
</dbReference>
<evidence type="ECO:0000256" key="4">
    <source>
        <dbReference type="ARBA" id="ARBA00022490"/>
    </source>
</evidence>
<dbReference type="Proteomes" id="UP000594454">
    <property type="component" value="Chromosome 5"/>
</dbReference>
<evidence type="ECO:0000256" key="12">
    <source>
        <dbReference type="SAM" id="MobiDB-lite"/>
    </source>
</evidence>
<feature type="compositionally biased region" description="Low complexity" evidence="12">
    <location>
        <begin position="78"/>
        <end position="93"/>
    </location>
</feature>
<feature type="domain" description="Peptidase C54 catalytic" evidence="13">
    <location>
        <begin position="191"/>
        <end position="489"/>
    </location>
</feature>
<evidence type="ECO:0000256" key="6">
    <source>
        <dbReference type="ARBA" id="ARBA00022801"/>
    </source>
</evidence>
<accession>A0A7R8YZA3</accession>
<evidence type="ECO:0000256" key="1">
    <source>
        <dbReference type="ARBA" id="ARBA00004496"/>
    </source>
</evidence>
<dbReference type="PANTHER" id="PTHR22624:SF52">
    <property type="entry name" value="CYSTEINE PROTEASE"/>
    <property type="match status" value="1"/>
</dbReference>
<sequence>MSYDVLVSKLSDDKLGTFGVPPVEERGIEDEMKLQRPASGPEATTPSRKISANRFMSAFTQFYGNNEESDQQQLHAHPSSGSSSSTSRTPTRGMETRLMSMWNNMRYGLSGKMRSTFSKEQPVWLLGRCYHRKCTPPSSMESSAELSVSLENKLIINDSEPHLFDDNSIQEYGMDAIEGQNAENPWEEGIEGFKRDFYSRLWMTYRREFPIMNGSNYTSDCGWGCMLRSGQMLLAQALICHFLGRGWRWDPETQIHSTIEDNMHRKIIRWFGDTSSKNSPFSIHTLVTLGEEMGKKPGDWYGPSSVAHLIRRAVQKAAQENADLDDINVYVAKDCTIYIQDIQDECLVEEQPPAPWQRPFKHTANGETQSQNQMRWKALIILVPVRLGADKYINLNYGNSLKSLLSTEYCIGIIGGRPKHSLYFVGFQEDKLIHLDPHYCQEMVDVNQENFPVHTFHCKSPRKLKINKMDPSCCIGFYCQTRAEFDNFIISVQPYLHPVRNLQPTDRPASGSPSSQQSQELNYPMFVFSRGRNTDTHTDEIAESVYKPLHQQLAQIRQQVYNNDDDDEDESEEFVIL</sequence>
<comment type="similarity">
    <text evidence="2 11">Belongs to the peptidase C54 family.</text>
</comment>
<dbReference type="OMA" id="CGHVEQH"/>
<comment type="subcellular location">
    <subcellularLocation>
        <location evidence="1 11">Cytoplasm</location>
    </subcellularLocation>
</comment>
<feature type="region of interest" description="Disordered" evidence="12">
    <location>
        <begin position="68"/>
        <end position="93"/>
    </location>
</feature>
<evidence type="ECO:0000256" key="7">
    <source>
        <dbReference type="ARBA" id="ARBA00022807"/>
    </source>
</evidence>
<keyword evidence="5 11" id="KW-0645">Protease</keyword>
<dbReference type="GO" id="GO:0015031">
    <property type="term" value="P:protein transport"/>
    <property type="evidence" value="ECO:0007669"/>
    <property type="project" value="UniProtKB-KW"/>
</dbReference>
<keyword evidence="9 11" id="KW-0072">Autophagy</keyword>
<dbReference type="OrthoDB" id="2960936at2759"/>
<evidence type="ECO:0000256" key="2">
    <source>
        <dbReference type="ARBA" id="ARBA00010958"/>
    </source>
</evidence>
<dbReference type="GO" id="GO:0005737">
    <property type="term" value="C:cytoplasm"/>
    <property type="evidence" value="ECO:0007669"/>
    <property type="project" value="UniProtKB-SubCell"/>
</dbReference>
<dbReference type="GO" id="GO:0034727">
    <property type="term" value="P:piecemeal microautophagy of the nucleus"/>
    <property type="evidence" value="ECO:0007669"/>
    <property type="project" value="TreeGrafter"/>
</dbReference>
<dbReference type="AlphaFoldDB" id="A0A7R8YZA3"/>
<evidence type="ECO:0000256" key="10">
    <source>
        <dbReference type="ARBA" id="ARBA00029362"/>
    </source>
</evidence>
<dbReference type="EC" id="3.4.22.-" evidence="11"/>
<name>A0A7R8YZA3_HERIL</name>
<dbReference type="GO" id="GO:0016485">
    <property type="term" value="P:protein processing"/>
    <property type="evidence" value="ECO:0007669"/>
    <property type="project" value="TreeGrafter"/>
</dbReference>
<dbReference type="Pfam" id="PF03416">
    <property type="entry name" value="Peptidase_C54"/>
    <property type="match status" value="1"/>
</dbReference>
<dbReference type="GO" id="GO:0004197">
    <property type="term" value="F:cysteine-type endopeptidase activity"/>
    <property type="evidence" value="ECO:0007669"/>
    <property type="project" value="TreeGrafter"/>
</dbReference>
<comment type="catalytic activity">
    <reaction evidence="10">
        <text>[protein]-C-terminal L-amino acid-glycyl-phosphatidylethanolamide + H2O = [protein]-C-terminal L-amino acid-glycine + a 1,2-diacyl-sn-glycero-3-phosphoethanolamine</text>
        <dbReference type="Rhea" id="RHEA:67548"/>
        <dbReference type="Rhea" id="RHEA-COMP:17323"/>
        <dbReference type="Rhea" id="RHEA-COMP:17324"/>
        <dbReference type="ChEBI" id="CHEBI:15377"/>
        <dbReference type="ChEBI" id="CHEBI:64612"/>
        <dbReference type="ChEBI" id="CHEBI:172940"/>
        <dbReference type="ChEBI" id="CHEBI:172941"/>
    </reaction>
    <physiologicalReaction direction="left-to-right" evidence="10">
        <dbReference type="Rhea" id="RHEA:67549"/>
    </physiologicalReaction>
</comment>
<keyword evidence="8 11" id="KW-0653">Protein transport</keyword>
<evidence type="ECO:0000256" key="5">
    <source>
        <dbReference type="ARBA" id="ARBA00022670"/>
    </source>
</evidence>
<dbReference type="InterPro" id="IPR038765">
    <property type="entry name" value="Papain-like_cys_pep_sf"/>
</dbReference>